<organism evidence="2 3">
    <name type="scientific">Aeromicrobium endophyticum</name>
    <dbReference type="NCBI Taxonomy" id="2292704"/>
    <lineage>
        <taxon>Bacteria</taxon>
        <taxon>Bacillati</taxon>
        <taxon>Actinomycetota</taxon>
        <taxon>Actinomycetes</taxon>
        <taxon>Propionibacteriales</taxon>
        <taxon>Nocardioidaceae</taxon>
        <taxon>Aeromicrobium</taxon>
    </lineage>
</organism>
<feature type="transmembrane region" description="Helical" evidence="1">
    <location>
        <begin position="12"/>
        <end position="31"/>
    </location>
</feature>
<keyword evidence="1" id="KW-0812">Transmembrane</keyword>
<protein>
    <submittedName>
        <fullName evidence="2">Uncharacterized protein</fullName>
    </submittedName>
</protein>
<evidence type="ECO:0000313" key="3">
    <source>
        <dbReference type="Proteomes" id="UP000265581"/>
    </source>
</evidence>
<dbReference type="RefSeq" id="WP_119702330.1">
    <property type="nucleotide sequence ID" value="NZ_JBHSOI010000001.1"/>
</dbReference>
<comment type="caution">
    <text evidence="2">The sequence shown here is derived from an EMBL/GenBank/DDBJ whole genome shotgun (WGS) entry which is preliminary data.</text>
</comment>
<name>A0A371P8D4_9ACTN</name>
<evidence type="ECO:0000256" key="1">
    <source>
        <dbReference type="SAM" id="Phobius"/>
    </source>
</evidence>
<dbReference type="AlphaFoldDB" id="A0A371P8D4"/>
<reference evidence="2 3" key="1">
    <citation type="submission" date="2018-08" db="EMBL/GenBank/DDBJ databases">
        <title>Aeromicrobium sp. M2KJ-4, whole genome shotgun sequence.</title>
        <authorList>
            <person name="Tuo L."/>
        </authorList>
    </citation>
    <scope>NUCLEOTIDE SEQUENCE [LARGE SCALE GENOMIC DNA]</scope>
    <source>
        <strain evidence="2 3">M2KJ-4</strain>
    </source>
</reference>
<keyword evidence="3" id="KW-1185">Reference proteome</keyword>
<keyword evidence="1" id="KW-1133">Transmembrane helix</keyword>
<sequence length="208" mass="22228">MSGQVSQVRRWIGLPVVAVVLVVATITVQLTHGGGTYEPLRPADACVERSVTSRATGIDGLTERLVLIGLDEAACTLRTSREALTLQLARQSGDPTTKQVDALREGLLSAVARMKADGSLPKASALVDEVLDSADLNGLLERIIRALPDSVIDRALSTDDVLVRTIDDLDVRALLDDLDDPSALDGRVEKAVTQAVKDSLEARLRDLV</sequence>
<dbReference type="OrthoDB" id="3783532at2"/>
<evidence type="ECO:0000313" key="2">
    <source>
        <dbReference type="EMBL" id="REK72197.1"/>
    </source>
</evidence>
<accession>A0A371P8D4</accession>
<dbReference type="Proteomes" id="UP000265581">
    <property type="component" value="Unassembled WGS sequence"/>
</dbReference>
<gene>
    <name evidence="2" type="ORF">DX116_00680</name>
</gene>
<dbReference type="EMBL" id="QUBR01000001">
    <property type="protein sequence ID" value="REK72197.1"/>
    <property type="molecule type" value="Genomic_DNA"/>
</dbReference>
<proteinExistence type="predicted"/>
<keyword evidence="1" id="KW-0472">Membrane</keyword>